<feature type="signal peptide" evidence="6">
    <location>
        <begin position="1"/>
        <end position="20"/>
    </location>
</feature>
<evidence type="ECO:0000313" key="11">
    <source>
        <dbReference type="Proteomes" id="UP000539710"/>
    </source>
</evidence>
<keyword evidence="6" id="KW-0732">Signal</keyword>
<dbReference type="AlphaFoldDB" id="A0A7D7QY84"/>
<name>A0A7D7QY84_9FLAO</name>
<dbReference type="KEGG" id="cbau:H1R16_10680"/>
<feature type="compositionally biased region" description="Low complexity" evidence="5">
    <location>
        <begin position="30"/>
        <end position="45"/>
    </location>
</feature>
<reference evidence="8" key="4">
    <citation type="submission" date="2020-07" db="EMBL/GenBank/DDBJ databases">
        <authorList>
            <person name="Yang C."/>
        </authorList>
    </citation>
    <scope>NUCLEOTIDE SEQUENCE</scope>
    <source>
        <strain evidence="8">Cx-624</strain>
    </source>
</reference>
<reference evidence="11" key="3">
    <citation type="submission" date="2020-07" db="EMBL/GenBank/DDBJ databases">
        <title>Flavobacterium sp. xlx-214.</title>
        <authorList>
            <person name="Yang C."/>
        </authorList>
    </citation>
    <scope>NUCLEOTIDE SEQUENCE [LARGE SCALE GENOMIC DNA]</scope>
    <source>
        <strain evidence="11">CX-624</strain>
    </source>
</reference>
<evidence type="ECO:0000313" key="9">
    <source>
        <dbReference type="EMBL" id="QMS98151.1"/>
    </source>
</evidence>
<keyword evidence="3 4" id="KW-0408">Iron</keyword>
<gene>
    <name evidence="9" type="ORF">H1R16_10680</name>
    <name evidence="8" type="ORF">H2507_04785</name>
</gene>
<evidence type="ECO:0000259" key="7">
    <source>
        <dbReference type="PROSITE" id="PS51007"/>
    </source>
</evidence>
<evidence type="ECO:0000313" key="8">
    <source>
        <dbReference type="EMBL" id="MBA5246483.1"/>
    </source>
</evidence>
<evidence type="ECO:0000256" key="2">
    <source>
        <dbReference type="ARBA" id="ARBA00022723"/>
    </source>
</evidence>
<evidence type="ECO:0000256" key="4">
    <source>
        <dbReference type="PROSITE-ProRule" id="PRU00433"/>
    </source>
</evidence>
<proteinExistence type="predicted"/>
<dbReference type="PROSITE" id="PS51007">
    <property type="entry name" value="CYTC"/>
    <property type="match status" value="1"/>
</dbReference>
<reference evidence="9" key="1">
    <citation type="submission" date="2020-07" db="EMBL/GenBank/DDBJ databases">
        <title>Chryseobacterium sp. CX-624.</title>
        <authorList>
            <person name="Yang C."/>
        </authorList>
    </citation>
    <scope>NUCLEOTIDE SEQUENCE</scope>
    <source>
        <strain evidence="9">CX-624</strain>
    </source>
</reference>
<evidence type="ECO:0000256" key="3">
    <source>
        <dbReference type="ARBA" id="ARBA00023004"/>
    </source>
</evidence>
<reference evidence="10" key="2">
    <citation type="submission" date="2020-07" db="EMBL/GenBank/DDBJ databases">
        <title>Chryseobacterium sp.cx-624.</title>
        <authorList>
            <person name="Yang C."/>
        </authorList>
    </citation>
    <scope>NUCLEOTIDE SEQUENCE [LARGE SCALE GENOMIC DNA]</scope>
    <source>
        <strain evidence="10">cx-624</strain>
    </source>
</reference>
<sequence>MKTIHSIAAACLTLSLLSCGGDKKTDSVPAASTETATSETSTANAYDPKRGIGKHENVDVSTFDPAMAAEGRKLAEVKCTSCHKPTEEKLVGPGWKGVTQRQTPEWIMNFISNPDPMIDVDPELQKQLELCLVRMPNQGLADNEARQILEYMREIDGAK</sequence>
<accession>A0A7D7QY84</accession>
<dbReference type="EMBL" id="CP059472">
    <property type="protein sequence ID" value="QMS98151.1"/>
    <property type="molecule type" value="Genomic_DNA"/>
</dbReference>
<dbReference type="GO" id="GO:0020037">
    <property type="term" value="F:heme binding"/>
    <property type="evidence" value="ECO:0007669"/>
    <property type="project" value="InterPro"/>
</dbReference>
<dbReference type="SUPFAM" id="SSF46626">
    <property type="entry name" value="Cytochrome c"/>
    <property type="match status" value="1"/>
</dbReference>
<feature type="region of interest" description="Disordered" evidence="5">
    <location>
        <begin position="30"/>
        <end position="51"/>
    </location>
</feature>
<dbReference type="GO" id="GO:0046872">
    <property type="term" value="F:metal ion binding"/>
    <property type="evidence" value="ECO:0007669"/>
    <property type="project" value="UniProtKB-KW"/>
</dbReference>
<organism evidence="9 10">
    <name type="scientific">Marnyiella aurantia</name>
    <dbReference type="NCBI Taxonomy" id="2758037"/>
    <lineage>
        <taxon>Bacteria</taxon>
        <taxon>Pseudomonadati</taxon>
        <taxon>Bacteroidota</taxon>
        <taxon>Flavobacteriia</taxon>
        <taxon>Flavobacteriales</taxon>
        <taxon>Weeksellaceae</taxon>
        <taxon>Marnyiella</taxon>
    </lineage>
</organism>
<dbReference type="Gene3D" id="1.10.760.10">
    <property type="entry name" value="Cytochrome c-like domain"/>
    <property type="match status" value="1"/>
</dbReference>
<dbReference type="InterPro" id="IPR009056">
    <property type="entry name" value="Cyt_c-like_dom"/>
</dbReference>
<dbReference type="GO" id="GO:0009055">
    <property type="term" value="F:electron transfer activity"/>
    <property type="evidence" value="ECO:0007669"/>
    <property type="project" value="InterPro"/>
</dbReference>
<dbReference type="Proteomes" id="UP000539710">
    <property type="component" value="Unassembled WGS sequence"/>
</dbReference>
<evidence type="ECO:0000256" key="1">
    <source>
        <dbReference type="ARBA" id="ARBA00022617"/>
    </source>
</evidence>
<dbReference type="RefSeq" id="WP_181886563.1">
    <property type="nucleotide sequence ID" value="NZ_CP059472.1"/>
</dbReference>
<dbReference type="Proteomes" id="UP000515349">
    <property type="component" value="Chromosome"/>
</dbReference>
<dbReference type="PROSITE" id="PS51257">
    <property type="entry name" value="PROKAR_LIPOPROTEIN"/>
    <property type="match status" value="1"/>
</dbReference>
<feature type="domain" description="Cytochrome c" evidence="7">
    <location>
        <begin position="66"/>
        <end position="156"/>
    </location>
</feature>
<dbReference type="Pfam" id="PF00034">
    <property type="entry name" value="Cytochrom_C"/>
    <property type="match status" value="1"/>
</dbReference>
<evidence type="ECO:0000256" key="5">
    <source>
        <dbReference type="SAM" id="MobiDB-lite"/>
    </source>
</evidence>
<keyword evidence="11" id="KW-1185">Reference proteome</keyword>
<keyword evidence="2 4" id="KW-0479">Metal-binding</keyword>
<evidence type="ECO:0000256" key="6">
    <source>
        <dbReference type="SAM" id="SignalP"/>
    </source>
</evidence>
<dbReference type="InterPro" id="IPR036909">
    <property type="entry name" value="Cyt_c-like_dom_sf"/>
</dbReference>
<dbReference type="EMBL" id="JACEUX010000001">
    <property type="protein sequence ID" value="MBA5246483.1"/>
    <property type="molecule type" value="Genomic_DNA"/>
</dbReference>
<feature type="chain" id="PRO_5044656372" evidence="6">
    <location>
        <begin position="21"/>
        <end position="159"/>
    </location>
</feature>
<evidence type="ECO:0000313" key="10">
    <source>
        <dbReference type="Proteomes" id="UP000515349"/>
    </source>
</evidence>
<keyword evidence="1 4" id="KW-0349">Heme</keyword>
<protein>
    <submittedName>
        <fullName evidence="9">Cytochrome c</fullName>
    </submittedName>
</protein>